<evidence type="ECO:0000313" key="3">
    <source>
        <dbReference type="EMBL" id="WNC72136.1"/>
    </source>
</evidence>
<feature type="domain" description="Amidase" evidence="2">
    <location>
        <begin position="50"/>
        <end position="420"/>
    </location>
</feature>
<sequence>MTVLDILSLDFTGQLQLIERGELLPDELIQMQLKYNQQLNPVINAFIAIDEQPPLIKDALPLSGVSIAVKDNIDVLGFNTTAGMLTRKNSQAKDDAFVIKKLKAAGANINGKLNMHEGALGATNDNPHYGKCLNPHLLSHTPGGSSGGSGASVAAAMTPMALGSDTMGSVRIPAAYCGVFGLKASTGAISIGGSVVCSHQLDHIGPITRSARDLRLALDYMNGYDADCKQSKIIKFKAEQAVYNIAAPSNLAELGVDTDIITTFEQQLTLLVQAGHQITRFILEFDFAAARRAGLLICEADMLVEHKNDFNHRPELFSKQLYAMLTFVKGKDQAAIDKAKAVISRAGVLANQLFEQADILVMPTAPQTAFNFTDKVPANQADLTSFANLAELAALTAPMPTKGLPIGIQFVGEEGSDYQLIGLAEQYQILSNWQFSLPQPIVDLLSINAKEAS</sequence>
<keyword evidence="4" id="KW-1185">Reference proteome</keyword>
<dbReference type="Proteomes" id="UP001258994">
    <property type="component" value="Chromosome"/>
</dbReference>
<name>A0ABY9TTH9_9GAMM</name>
<comment type="similarity">
    <text evidence="1">Belongs to the amidase family.</text>
</comment>
<reference evidence="4" key="1">
    <citation type="submission" date="2023-09" db="EMBL/GenBank/DDBJ databases">
        <authorList>
            <person name="Li S."/>
            <person name="Li X."/>
            <person name="Zhang C."/>
            <person name="Zhao Z."/>
        </authorList>
    </citation>
    <scope>NUCLEOTIDE SEQUENCE [LARGE SCALE GENOMIC DNA]</scope>
    <source>
        <strain evidence="4">SQ149</strain>
    </source>
</reference>
<dbReference type="EMBL" id="CP134145">
    <property type="protein sequence ID" value="WNC72136.1"/>
    <property type="molecule type" value="Genomic_DNA"/>
</dbReference>
<protein>
    <submittedName>
        <fullName evidence="3">Amidase</fullName>
    </submittedName>
</protein>
<gene>
    <name evidence="3" type="ORF">RGQ13_18750</name>
</gene>
<dbReference type="InterPro" id="IPR023631">
    <property type="entry name" value="Amidase_dom"/>
</dbReference>
<dbReference type="Pfam" id="PF01425">
    <property type="entry name" value="Amidase"/>
    <property type="match status" value="1"/>
</dbReference>
<organism evidence="3 4">
    <name type="scientific">Thalassotalea psychrophila</name>
    <dbReference type="NCBI Taxonomy" id="3065647"/>
    <lineage>
        <taxon>Bacteria</taxon>
        <taxon>Pseudomonadati</taxon>
        <taxon>Pseudomonadota</taxon>
        <taxon>Gammaproteobacteria</taxon>
        <taxon>Alteromonadales</taxon>
        <taxon>Colwelliaceae</taxon>
        <taxon>Thalassotalea</taxon>
    </lineage>
</organism>
<evidence type="ECO:0000313" key="4">
    <source>
        <dbReference type="Proteomes" id="UP001258994"/>
    </source>
</evidence>
<evidence type="ECO:0000259" key="2">
    <source>
        <dbReference type="Pfam" id="PF01425"/>
    </source>
</evidence>
<dbReference type="InterPro" id="IPR000120">
    <property type="entry name" value="Amidase"/>
</dbReference>
<dbReference type="RefSeq" id="WP_348391256.1">
    <property type="nucleotide sequence ID" value="NZ_CP134145.1"/>
</dbReference>
<dbReference type="SUPFAM" id="SSF75304">
    <property type="entry name" value="Amidase signature (AS) enzymes"/>
    <property type="match status" value="1"/>
</dbReference>
<dbReference type="Gene3D" id="3.90.1300.10">
    <property type="entry name" value="Amidase signature (AS) domain"/>
    <property type="match status" value="1"/>
</dbReference>
<dbReference type="InterPro" id="IPR036928">
    <property type="entry name" value="AS_sf"/>
</dbReference>
<proteinExistence type="inferred from homology"/>
<evidence type="ECO:0000256" key="1">
    <source>
        <dbReference type="ARBA" id="ARBA00009199"/>
    </source>
</evidence>
<accession>A0ABY9TTH9</accession>
<dbReference type="PANTHER" id="PTHR11895:SF7">
    <property type="entry name" value="GLUTAMYL-TRNA(GLN) AMIDOTRANSFERASE SUBUNIT A, MITOCHONDRIAL"/>
    <property type="match status" value="1"/>
</dbReference>
<dbReference type="PANTHER" id="PTHR11895">
    <property type="entry name" value="TRANSAMIDASE"/>
    <property type="match status" value="1"/>
</dbReference>